<dbReference type="Gene3D" id="3.40.50.720">
    <property type="entry name" value="NAD(P)-binding Rossmann-like Domain"/>
    <property type="match status" value="1"/>
</dbReference>
<dbReference type="PANTHER" id="PTHR24321">
    <property type="entry name" value="DEHYDROGENASES, SHORT CHAIN"/>
    <property type="match status" value="1"/>
</dbReference>
<dbReference type="PRINTS" id="PR00081">
    <property type="entry name" value="GDHRDH"/>
</dbReference>
<dbReference type="PRINTS" id="PR00080">
    <property type="entry name" value="SDRFAMILY"/>
</dbReference>
<keyword evidence="6" id="KW-1185">Reference proteome</keyword>
<evidence type="ECO:0000313" key="6">
    <source>
        <dbReference type="Proteomes" id="UP001156641"/>
    </source>
</evidence>
<reference evidence="6" key="1">
    <citation type="journal article" date="2019" name="Int. J. Syst. Evol. Microbiol.">
        <title>The Global Catalogue of Microorganisms (GCM) 10K type strain sequencing project: providing services to taxonomists for standard genome sequencing and annotation.</title>
        <authorList>
            <consortium name="The Broad Institute Genomics Platform"/>
            <consortium name="The Broad Institute Genome Sequencing Center for Infectious Disease"/>
            <person name="Wu L."/>
            <person name="Ma J."/>
        </authorList>
    </citation>
    <scope>NUCLEOTIDE SEQUENCE [LARGE SCALE GENOMIC DNA]</scope>
    <source>
        <strain evidence="6">NBRC 112502</strain>
    </source>
</reference>
<keyword evidence="2" id="KW-0560">Oxidoreductase</keyword>
<dbReference type="NCBIfam" id="NF005559">
    <property type="entry name" value="PRK07231.1"/>
    <property type="match status" value="1"/>
</dbReference>
<dbReference type="Proteomes" id="UP001156641">
    <property type="component" value="Unassembled WGS sequence"/>
</dbReference>
<dbReference type="InterPro" id="IPR036291">
    <property type="entry name" value="NAD(P)-bd_dom_sf"/>
</dbReference>
<evidence type="ECO:0000313" key="5">
    <source>
        <dbReference type="EMBL" id="GLR67139.1"/>
    </source>
</evidence>
<proteinExistence type="inferred from homology"/>
<protein>
    <submittedName>
        <fullName evidence="5">Short-chain dehydrogenase/reductase</fullName>
    </submittedName>
</protein>
<feature type="domain" description="Ketoreductase" evidence="4">
    <location>
        <begin position="7"/>
        <end position="188"/>
    </location>
</feature>
<dbReference type="EMBL" id="BSOS01000058">
    <property type="protein sequence ID" value="GLR67139.1"/>
    <property type="molecule type" value="Genomic_DNA"/>
</dbReference>
<evidence type="ECO:0000259" key="4">
    <source>
        <dbReference type="SMART" id="SM00822"/>
    </source>
</evidence>
<comment type="similarity">
    <text evidence="1">Belongs to the short-chain dehydrogenases/reductases (SDR) family.</text>
</comment>
<dbReference type="InterPro" id="IPR002347">
    <property type="entry name" value="SDR_fam"/>
</dbReference>
<accession>A0ABQ6AAI2</accession>
<dbReference type="Pfam" id="PF13561">
    <property type="entry name" value="adh_short_C2"/>
    <property type="match status" value="1"/>
</dbReference>
<keyword evidence="3" id="KW-0520">NAD</keyword>
<dbReference type="SUPFAM" id="SSF51735">
    <property type="entry name" value="NAD(P)-binding Rossmann-fold domains"/>
    <property type="match status" value="1"/>
</dbReference>
<sequence length="262" mass="27251">MIRLDGKVAIVTGAARGQGEATARLFAQAGARVVLTDRLEKEGRKVAAEIGAAARFIVADVSSEEAWAVLVRETLSAFGRIDILVNNAAISDHHGAAELEKARFETILAVNVVGPFLGIQAVLPHMLAQGRGAIVNISSVNGLRGNAGMVGYDSSKWALRGMTKSVAVEYGGRGIRVNSVHPGAIRTPMLDPAGTVDGALLSHMLRIPAARVGEPEEVAQASLFLASDAASYINGAELAVDGGWTAGLVVPDEIDPATRVSN</sequence>
<dbReference type="RefSeq" id="WP_284257862.1">
    <property type="nucleotide sequence ID" value="NZ_BSOS01000058.1"/>
</dbReference>
<name>A0ABQ6AAI2_9PROT</name>
<comment type="caution">
    <text evidence="5">The sequence shown here is derived from an EMBL/GenBank/DDBJ whole genome shotgun (WGS) entry which is preliminary data.</text>
</comment>
<dbReference type="SMART" id="SM00822">
    <property type="entry name" value="PKS_KR"/>
    <property type="match status" value="1"/>
</dbReference>
<dbReference type="InterPro" id="IPR057326">
    <property type="entry name" value="KR_dom"/>
</dbReference>
<evidence type="ECO:0000256" key="2">
    <source>
        <dbReference type="ARBA" id="ARBA00023002"/>
    </source>
</evidence>
<dbReference type="PANTHER" id="PTHR24321:SF8">
    <property type="entry name" value="ESTRADIOL 17-BETA-DEHYDROGENASE 8-RELATED"/>
    <property type="match status" value="1"/>
</dbReference>
<evidence type="ECO:0000256" key="3">
    <source>
        <dbReference type="ARBA" id="ARBA00023027"/>
    </source>
</evidence>
<organism evidence="5 6">
    <name type="scientific">Acidocella aquatica</name>
    <dbReference type="NCBI Taxonomy" id="1922313"/>
    <lineage>
        <taxon>Bacteria</taxon>
        <taxon>Pseudomonadati</taxon>
        <taxon>Pseudomonadota</taxon>
        <taxon>Alphaproteobacteria</taxon>
        <taxon>Acetobacterales</taxon>
        <taxon>Acidocellaceae</taxon>
        <taxon>Acidocella</taxon>
    </lineage>
</organism>
<evidence type="ECO:0000256" key="1">
    <source>
        <dbReference type="ARBA" id="ARBA00006484"/>
    </source>
</evidence>
<gene>
    <name evidence="5" type="ORF">GCM10010909_18200</name>
</gene>